<evidence type="ECO:0000313" key="11">
    <source>
        <dbReference type="Proteomes" id="UP000603200"/>
    </source>
</evidence>
<evidence type="ECO:0000256" key="5">
    <source>
        <dbReference type="ARBA" id="ARBA00023136"/>
    </source>
</evidence>
<protein>
    <recommendedName>
        <fullName evidence="9">ABC3 transporter permease C-terminal domain-containing protein</fullName>
    </recommendedName>
</protein>
<dbReference type="Proteomes" id="UP000603200">
    <property type="component" value="Unassembled WGS sequence"/>
</dbReference>
<comment type="subcellular location">
    <subcellularLocation>
        <location evidence="1">Cell membrane</location>
        <topology evidence="1">Multi-pass membrane protein</topology>
    </subcellularLocation>
</comment>
<evidence type="ECO:0000256" key="3">
    <source>
        <dbReference type="ARBA" id="ARBA00022692"/>
    </source>
</evidence>
<feature type="transmembrane region" description="Helical" evidence="7">
    <location>
        <begin position="877"/>
        <end position="901"/>
    </location>
</feature>
<name>A0ABQ3ZTC8_9ACTN</name>
<feature type="transmembrane region" description="Helical" evidence="7">
    <location>
        <begin position="504"/>
        <end position="524"/>
    </location>
</feature>
<dbReference type="RefSeq" id="WP_203838924.1">
    <property type="nucleotide sequence ID" value="NZ_BAAATV010000002.1"/>
</dbReference>
<evidence type="ECO:0000259" key="9">
    <source>
        <dbReference type="Pfam" id="PF02687"/>
    </source>
</evidence>
<keyword evidence="8" id="KW-0732">Signal</keyword>
<evidence type="ECO:0000256" key="8">
    <source>
        <dbReference type="SAM" id="SignalP"/>
    </source>
</evidence>
<feature type="transmembrane region" description="Helical" evidence="7">
    <location>
        <begin position="340"/>
        <end position="365"/>
    </location>
</feature>
<evidence type="ECO:0000256" key="4">
    <source>
        <dbReference type="ARBA" id="ARBA00022989"/>
    </source>
</evidence>
<keyword evidence="2" id="KW-1003">Cell membrane</keyword>
<evidence type="ECO:0000256" key="2">
    <source>
        <dbReference type="ARBA" id="ARBA00022475"/>
    </source>
</evidence>
<keyword evidence="4 7" id="KW-1133">Transmembrane helix</keyword>
<sequence>MTTLVLAMLWIRRGQAVALALLSLLAVAASVAAPAYLRAADRAVAAGQVATATPVERGLALSKSEDDRNDPQAAEGNGLGFTTLGPVLASLPGFTGVYASEYPAVGIEPDPANRTRFVFRQDVCAHLTLVSGRCLVGEGDAVLGEQTAKRLELAPGDTITLAYAHFSTDPRTPIFVADGAEKRITVAGTYTVPDPDAAYWGAHGYFSADTGDRPGEPLFVGFATLNTMDHGATVKSVDSTAGPGALDVDKLDGLRAALGDLTDLTGKLNTTVEVRTGLPDLLDRIDSGRAAARQIVPVIAVPLIVLSCFVIFLAAGYGAEGRRPELAVVALRGVRWYERWWLTTGENLIAIVAGSVLGCVAGQLLVNLMAATLFPGVGAAAGFASLIYAPLAAVAAVLAALLAQRRQLFAQVAALLRRVPGTGRRPPVLEAAAILLAVVTGVQLAVSGGDPTGAGLFAPALIIFAVALVVARALLPLVARIASRALRNGRVGVALAGLQLARRPGATGLFSLLIAAVAVTVFAFCAVDSGTRDREVAAELGTGAARAVSVQPVTPSQLMTAVRTVDPHGMFAMAVARTPGNAPGEPAGLAVDAPRLGAVANWPGSGPSAADVGALLHPKAPEAVIIRGQDVNISFEISGARATIPLNLTLAVSSITGRGSARISLTQLGNGSNEYAQRVAACAQGCRVDGVQVNSTDATSGVAAHLRITSLGSINPVVPAVSAERLGDPAQWRMSNYGKLTADDGALGVDIDAPSGMGTSGAWIQPVDAPDPMPIVSSGRPADVITGLDGRTLAVDRVAEIPAVPRLGQRATLVDLEYADRAATQSGMATDAEVWLSATAPADVLDRLAAQGLVITGDIRATVARDQLDNQGPALALWFYVLAGCLAIVLGAGALVLAAVVDRARRVEDLSALRTQGLDRRSAGRATLWAYPMMVLIAVIAGTGTGLAGYGLTGWALPLAGLEPPPLPLPIWPRAWVIALVALAILVVLGGVATLTSRNLRRSVL</sequence>
<dbReference type="EMBL" id="BOMN01000061">
    <property type="protein sequence ID" value="GIE21813.1"/>
    <property type="molecule type" value="Genomic_DNA"/>
</dbReference>
<accession>A0ABQ3ZTC8</accession>
<evidence type="ECO:0000313" key="10">
    <source>
        <dbReference type="EMBL" id="GIE21813.1"/>
    </source>
</evidence>
<comment type="similarity">
    <text evidence="6">Belongs to the ABC-4 integral membrane protein family.</text>
</comment>
<proteinExistence type="inferred from homology"/>
<feature type="transmembrane region" description="Helical" evidence="7">
    <location>
        <begin position="458"/>
        <end position="483"/>
    </location>
</feature>
<comment type="caution">
    <text evidence="10">The sequence shown here is derived from an EMBL/GenBank/DDBJ whole genome shotgun (WGS) entry which is preliminary data.</text>
</comment>
<evidence type="ECO:0000256" key="7">
    <source>
        <dbReference type="SAM" id="Phobius"/>
    </source>
</evidence>
<evidence type="ECO:0000256" key="1">
    <source>
        <dbReference type="ARBA" id="ARBA00004651"/>
    </source>
</evidence>
<feature type="transmembrane region" description="Helical" evidence="7">
    <location>
        <begin position="971"/>
        <end position="995"/>
    </location>
</feature>
<evidence type="ECO:0000256" key="6">
    <source>
        <dbReference type="ARBA" id="ARBA00038076"/>
    </source>
</evidence>
<feature type="transmembrane region" description="Helical" evidence="7">
    <location>
        <begin position="295"/>
        <end position="319"/>
    </location>
</feature>
<feature type="signal peptide" evidence="8">
    <location>
        <begin position="1"/>
        <end position="28"/>
    </location>
</feature>
<feature type="chain" id="PRO_5046225134" description="ABC3 transporter permease C-terminal domain-containing protein" evidence="8">
    <location>
        <begin position="29"/>
        <end position="1005"/>
    </location>
</feature>
<dbReference type="PANTHER" id="PTHR30572:SF4">
    <property type="entry name" value="ABC TRANSPORTER PERMEASE YTRF"/>
    <property type="match status" value="1"/>
</dbReference>
<feature type="transmembrane region" description="Helical" evidence="7">
    <location>
        <begin position="928"/>
        <end position="951"/>
    </location>
</feature>
<organism evidence="10 11">
    <name type="scientific">Winogradskya humida</name>
    <dbReference type="NCBI Taxonomy" id="113566"/>
    <lineage>
        <taxon>Bacteria</taxon>
        <taxon>Bacillati</taxon>
        <taxon>Actinomycetota</taxon>
        <taxon>Actinomycetes</taxon>
        <taxon>Micromonosporales</taxon>
        <taxon>Micromonosporaceae</taxon>
        <taxon>Winogradskya</taxon>
    </lineage>
</organism>
<feature type="domain" description="ABC3 transporter permease C-terminal" evidence="9">
    <location>
        <begin position="299"/>
        <end position="407"/>
    </location>
</feature>
<dbReference type="Pfam" id="PF02687">
    <property type="entry name" value="FtsX"/>
    <property type="match status" value="1"/>
</dbReference>
<dbReference type="InterPro" id="IPR050250">
    <property type="entry name" value="Macrolide_Exporter_MacB"/>
</dbReference>
<keyword evidence="3 7" id="KW-0812">Transmembrane</keyword>
<gene>
    <name evidence="10" type="ORF">Ahu01nite_049150</name>
</gene>
<reference evidence="10 11" key="1">
    <citation type="submission" date="2021-01" db="EMBL/GenBank/DDBJ databases">
        <title>Whole genome shotgun sequence of Actinoplanes humidus NBRC 14915.</title>
        <authorList>
            <person name="Komaki H."/>
            <person name="Tamura T."/>
        </authorList>
    </citation>
    <scope>NUCLEOTIDE SEQUENCE [LARGE SCALE GENOMIC DNA]</scope>
    <source>
        <strain evidence="10 11">NBRC 14915</strain>
    </source>
</reference>
<keyword evidence="11" id="KW-1185">Reference proteome</keyword>
<dbReference type="InterPro" id="IPR003838">
    <property type="entry name" value="ABC3_permease_C"/>
</dbReference>
<feature type="transmembrane region" description="Helical" evidence="7">
    <location>
        <begin position="377"/>
        <end position="402"/>
    </location>
</feature>
<keyword evidence="5 7" id="KW-0472">Membrane</keyword>
<feature type="transmembrane region" description="Helical" evidence="7">
    <location>
        <begin position="427"/>
        <end position="446"/>
    </location>
</feature>
<dbReference type="PANTHER" id="PTHR30572">
    <property type="entry name" value="MEMBRANE COMPONENT OF TRANSPORTER-RELATED"/>
    <property type="match status" value="1"/>
</dbReference>